<dbReference type="HAMAP" id="MF_00391">
    <property type="entry name" value="Ribosomal_bL34"/>
    <property type="match status" value="1"/>
</dbReference>
<dbReference type="GO" id="GO:0019843">
    <property type="term" value="F:rRNA binding"/>
    <property type="evidence" value="ECO:0007669"/>
    <property type="project" value="UniProtKB-KW"/>
</dbReference>
<keyword evidence="3" id="KW-0150">Chloroplast</keyword>
<dbReference type="GO" id="GO:0005762">
    <property type="term" value="C:mitochondrial large ribosomal subunit"/>
    <property type="evidence" value="ECO:0007669"/>
    <property type="project" value="TreeGrafter"/>
</dbReference>
<reference evidence="13" key="1">
    <citation type="submission" date="2021-01" db="UniProtKB">
        <authorList>
            <consortium name="EnsemblPlants"/>
        </authorList>
    </citation>
    <scope>IDENTIFICATION</scope>
</reference>
<sequence length="159" mass="16580">MAMASTSVVSASSWLSNRAAPARPTSASLSLLTGTRTRVPSHTAAVSGPASARSGLLHCSFLPSASAAAFSFPSSISGLGLGLNFNAGSGATKRRGLVVRAGKPALCLTKRSRSRKSRARTHGFRVRMSTTSGRAVLKRRRAKGRKILCTQTNPNSGKR</sequence>
<evidence type="ECO:0000256" key="6">
    <source>
        <dbReference type="ARBA" id="ARBA00022884"/>
    </source>
</evidence>
<dbReference type="AlphaFoldDB" id="A0A7N0RE34"/>
<evidence type="ECO:0000256" key="8">
    <source>
        <dbReference type="ARBA" id="ARBA00022980"/>
    </source>
</evidence>
<dbReference type="GO" id="GO:0006412">
    <property type="term" value="P:translation"/>
    <property type="evidence" value="ECO:0007669"/>
    <property type="project" value="InterPro"/>
</dbReference>
<evidence type="ECO:0000256" key="9">
    <source>
        <dbReference type="ARBA" id="ARBA00023274"/>
    </source>
</evidence>
<dbReference type="FunFam" id="1.10.287.3980:FF:000002">
    <property type="entry name" value="50S ribosomal protein L34"/>
    <property type="match status" value="1"/>
</dbReference>
<dbReference type="GO" id="GO:0009507">
    <property type="term" value="C:chloroplast"/>
    <property type="evidence" value="ECO:0007669"/>
    <property type="project" value="UniProtKB-SubCell"/>
</dbReference>
<keyword evidence="8" id="KW-0689">Ribosomal protein</keyword>
<keyword evidence="6" id="KW-0694">RNA-binding</keyword>
<keyword evidence="9" id="KW-0687">Ribonucleoprotein</keyword>
<keyword evidence="4" id="KW-0934">Plastid</keyword>
<dbReference type="EnsemblPlants" id="Kaladp0008s0739.1.v1.1">
    <property type="protein sequence ID" value="Kaladp0008s0739.1.v1.1"/>
    <property type="gene ID" value="Kaladp0008s0739.v1.1"/>
</dbReference>
<evidence type="ECO:0000256" key="5">
    <source>
        <dbReference type="ARBA" id="ARBA00022730"/>
    </source>
</evidence>
<dbReference type="NCBIfam" id="TIGR01030">
    <property type="entry name" value="rpmH_bact"/>
    <property type="match status" value="1"/>
</dbReference>
<protein>
    <recommendedName>
        <fullName evidence="10">Large ribosomal subunit protein bL34c</fullName>
    </recommendedName>
    <alternativeName>
        <fullName evidence="12">50S ribosomal protein L34, chloroplastic</fullName>
    </alternativeName>
    <alternativeName>
        <fullName evidence="11">CL34</fullName>
    </alternativeName>
</protein>
<evidence type="ECO:0000256" key="1">
    <source>
        <dbReference type="ARBA" id="ARBA00004229"/>
    </source>
</evidence>
<keyword evidence="14" id="KW-1185">Reference proteome</keyword>
<name>A0A7N0RE34_KALFE</name>
<evidence type="ECO:0000256" key="11">
    <source>
        <dbReference type="ARBA" id="ARBA00082786"/>
    </source>
</evidence>
<accession>A0A7N0RE34</accession>
<dbReference type="PANTHER" id="PTHR14503:SF4">
    <property type="entry name" value="LARGE RIBOSOMAL SUBUNIT PROTEIN BL34M"/>
    <property type="match status" value="1"/>
</dbReference>
<comment type="similarity">
    <text evidence="2">Belongs to the bacterial ribosomal protein bL34 family.</text>
</comment>
<evidence type="ECO:0000256" key="3">
    <source>
        <dbReference type="ARBA" id="ARBA00022528"/>
    </source>
</evidence>
<proteinExistence type="inferred from homology"/>
<organism evidence="13 14">
    <name type="scientific">Kalanchoe fedtschenkoi</name>
    <name type="common">Lavender scallops</name>
    <name type="synonym">South American air plant</name>
    <dbReference type="NCBI Taxonomy" id="63787"/>
    <lineage>
        <taxon>Eukaryota</taxon>
        <taxon>Viridiplantae</taxon>
        <taxon>Streptophyta</taxon>
        <taxon>Embryophyta</taxon>
        <taxon>Tracheophyta</taxon>
        <taxon>Spermatophyta</taxon>
        <taxon>Magnoliopsida</taxon>
        <taxon>eudicotyledons</taxon>
        <taxon>Gunneridae</taxon>
        <taxon>Pentapetalae</taxon>
        <taxon>Saxifragales</taxon>
        <taxon>Crassulaceae</taxon>
        <taxon>Kalanchoe</taxon>
    </lineage>
</organism>
<evidence type="ECO:0000313" key="14">
    <source>
        <dbReference type="Proteomes" id="UP000594263"/>
    </source>
</evidence>
<evidence type="ECO:0000256" key="12">
    <source>
        <dbReference type="ARBA" id="ARBA00083387"/>
    </source>
</evidence>
<dbReference type="Gramene" id="Kaladp0008s0739.1.v1.1">
    <property type="protein sequence ID" value="Kaladp0008s0739.1.v1.1"/>
    <property type="gene ID" value="Kaladp0008s0739.v1.1"/>
</dbReference>
<dbReference type="GO" id="GO:0003735">
    <property type="term" value="F:structural constituent of ribosome"/>
    <property type="evidence" value="ECO:0007669"/>
    <property type="project" value="InterPro"/>
</dbReference>
<keyword evidence="7" id="KW-0809">Transit peptide</keyword>
<dbReference type="Gene3D" id="1.10.287.3980">
    <property type="match status" value="1"/>
</dbReference>
<dbReference type="OMA" id="MACMSMA"/>
<evidence type="ECO:0000256" key="4">
    <source>
        <dbReference type="ARBA" id="ARBA00022640"/>
    </source>
</evidence>
<evidence type="ECO:0000313" key="13">
    <source>
        <dbReference type="EnsemblPlants" id="Kaladp0008s0739.1.v1.1"/>
    </source>
</evidence>
<evidence type="ECO:0000256" key="2">
    <source>
        <dbReference type="ARBA" id="ARBA00010111"/>
    </source>
</evidence>
<evidence type="ECO:0000256" key="10">
    <source>
        <dbReference type="ARBA" id="ARBA00072529"/>
    </source>
</evidence>
<comment type="subcellular location">
    <subcellularLocation>
        <location evidence="1">Plastid</location>
        <location evidence="1">Chloroplast</location>
    </subcellularLocation>
</comment>
<keyword evidence="5" id="KW-0699">rRNA-binding</keyword>
<dbReference type="PANTHER" id="PTHR14503">
    <property type="entry name" value="MITOCHONDRIAL RIBOSOMAL PROTEIN 34 FAMILY MEMBER"/>
    <property type="match status" value="1"/>
</dbReference>
<dbReference type="InterPro" id="IPR000271">
    <property type="entry name" value="Ribosomal_bL34"/>
</dbReference>
<dbReference type="Proteomes" id="UP000594263">
    <property type="component" value="Unplaced"/>
</dbReference>
<dbReference type="Pfam" id="PF00468">
    <property type="entry name" value="Ribosomal_L34"/>
    <property type="match status" value="1"/>
</dbReference>
<evidence type="ECO:0000256" key="7">
    <source>
        <dbReference type="ARBA" id="ARBA00022946"/>
    </source>
</evidence>